<sequence length="279" mass="31926">MKNIIILIITTLTSFSFAQKKEIRGTILSNETNLPIEFVTIGIKDSPFATITNKQGEFKMNIPDGYENSQIKITSIGYESKVYNIHDYSSLSDNRLYLIQKIINIPEVLLTKEQNYKTYKIGTESTSTKIVTGWSSGPGKGGERGILIKTKNKAYYIKDINFHVAENNFKNLNIRLHIRKLKDNFPDQELLQSNIIIPVTINKGWVREDISKYKIKIDEPVVVSLEWLDHSPCNQNCNFLISLNYFSGKLYAKEASESKWIIKNGMSPGIFINVYQLDK</sequence>
<reference evidence="1 2" key="1">
    <citation type="submission" date="2016-07" db="EMBL/GenBank/DDBJ databases">
        <title>Revisiting the taxonomy of the Elizabethkingia Genus using Whole-Genome Sequencing, Optical Mapping, and MALDI-TOF, along with proposal of three novel Elizabethkingia species: Elizabethkingia bruuniana sp. nov., Elizabethkingia ursingii sp. nov., and Elizabethkingia occulta sp. nov.</title>
        <authorList>
            <person name="Nicholson A.C."/>
        </authorList>
    </citation>
    <scope>NUCLEOTIDE SEQUENCE [LARGE SCALE GENOMIC DNA]</scope>
    <source>
        <strain evidence="1 2">F3201</strain>
    </source>
</reference>
<evidence type="ECO:0008006" key="3">
    <source>
        <dbReference type="Google" id="ProtNLM"/>
    </source>
</evidence>
<gene>
    <name evidence="1" type="ORF">BBD32_11525</name>
</gene>
<dbReference type="RefSeq" id="WP_078396171.1">
    <property type="nucleotide sequence ID" value="NZ_CP016374.1"/>
</dbReference>
<name>A0AAU8UVY5_9FLAO</name>
<evidence type="ECO:0000313" key="1">
    <source>
        <dbReference type="EMBL" id="AQX02049.1"/>
    </source>
</evidence>
<proteinExistence type="predicted"/>
<dbReference type="Proteomes" id="UP000190848">
    <property type="component" value="Chromosome"/>
</dbReference>
<dbReference type="SUPFAM" id="SSF49464">
    <property type="entry name" value="Carboxypeptidase regulatory domain-like"/>
    <property type="match status" value="1"/>
</dbReference>
<protein>
    <recommendedName>
        <fullName evidence="3">Carboxypeptidase-like regulatory domain-containing protein</fullName>
    </recommendedName>
</protein>
<dbReference type="Gene3D" id="2.60.40.1120">
    <property type="entry name" value="Carboxypeptidase-like, regulatory domain"/>
    <property type="match status" value="1"/>
</dbReference>
<dbReference type="AlphaFoldDB" id="A0AAU8UVY5"/>
<accession>A0AAU8UVY5</accession>
<dbReference type="EMBL" id="CP016374">
    <property type="protein sequence ID" value="AQX02049.1"/>
    <property type="molecule type" value="Genomic_DNA"/>
</dbReference>
<dbReference type="InterPro" id="IPR008969">
    <property type="entry name" value="CarboxyPept-like_regulatory"/>
</dbReference>
<evidence type="ECO:0000313" key="2">
    <source>
        <dbReference type="Proteomes" id="UP000190848"/>
    </source>
</evidence>
<dbReference type="Pfam" id="PF13715">
    <property type="entry name" value="CarbopepD_reg_2"/>
    <property type="match status" value="1"/>
</dbReference>
<organism evidence="1 2">
    <name type="scientific">Elizabethkingia anophelis</name>
    <dbReference type="NCBI Taxonomy" id="1117645"/>
    <lineage>
        <taxon>Bacteria</taxon>
        <taxon>Pseudomonadati</taxon>
        <taxon>Bacteroidota</taxon>
        <taxon>Flavobacteriia</taxon>
        <taxon>Flavobacteriales</taxon>
        <taxon>Weeksellaceae</taxon>
        <taxon>Elizabethkingia</taxon>
    </lineage>
</organism>